<feature type="transmembrane region" description="Helical" evidence="6">
    <location>
        <begin position="173"/>
        <end position="193"/>
    </location>
</feature>
<evidence type="ECO:0000313" key="9">
    <source>
        <dbReference type="Proteomes" id="UP000198925"/>
    </source>
</evidence>
<dbReference type="RefSeq" id="WP_090662291.1">
    <property type="nucleotide sequence ID" value="NZ_FMZX01000002.1"/>
</dbReference>
<keyword evidence="8" id="KW-0436">Ligase</keyword>
<comment type="subcellular location">
    <subcellularLocation>
        <location evidence="1">Membrane</location>
        <topology evidence="1">Multi-pass membrane protein</topology>
    </subcellularLocation>
</comment>
<feature type="transmembrane region" description="Helical" evidence="6">
    <location>
        <begin position="281"/>
        <end position="301"/>
    </location>
</feature>
<feature type="transmembrane region" description="Helical" evidence="6">
    <location>
        <begin position="368"/>
        <end position="386"/>
    </location>
</feature>
<reference evidence="8 9" key="1">
    <citation type="submission" date="2016-10" db="EMBL/GenBank/DDBJ databases">
        <authorList>
            <person name="de Groot N.N."/>
        </authorList>
    </citation>
    <scope>NUCLEOTIDE SEQUENCE [LARGE SCALE GENOMIC DNA]</scope>
    <source>
        <strain evidence="8 9">CPCC 100156</strain>
    </source>
</reference>
<dbReference type="Proteomes" id="UP000198925">
    <property type="component" value="Unassembled WGS sequence"/>
</dbReference>
<evidence type="ECO:0000256" key="5">
    <source>
        <dbReference type="SAM" id="MobiDB-lite"/>
    </source>
</evidence>
<dbReference type="STRING" id="938405.SAMN02927895_02166"/>
<dbReference type="InterPro" id="IPR051533">
    <property type="entry name" value="WaaL-like"/>
</dbReference>
<evidence type="ECO:0000256" key="3">
    <source>
        <dbReference type="ARBA" id="ARBA00022989"/>
    </source>
</evidence>
<keyword evidence="2 6" id="KW-0812">Transmembrane</keyword>
<sequence length="476" mass="50531">MPSLTSPLAQILIALFGAGLMLLFALFLPGTLLLLLPAMVLILGGLMAYQFPMVIAVGLVLTYGLGIDIQLDAGFLAMGGGGRGVAALGAAVVKVVPFALAAVLLLRYGPSNAINWPFLAYTVIATISIVVLPVGRIVSTGEMIRSFIGSTAPFVLAFALAPKRIWTTLIRGAAFVPIISAFGVLFTQLAGVYPALDQLGRFQGLHSAPFLAGFCVTAIFAAVIEYMRGFKLIWLVVGGLDIAVLLATQARAPLGAVLLFLLLVFLLSNKQIFPLRRKVDLVMGGAVPGLLLLSPVIAFAMQRFISQGTDTSGRDLMWPYFLDAIRDRPLFGYGLGAGKLLVNPDDPLIKLLGSTAAHNEYLRLSVDGGIIGCAAIFISLVAWLWWGSRNLGSIERLVLRSALVAVLLHSGFDNTLIATTSVMQFITLGAILARGRAEAKEAGHRRTHGRRSSHGGERVAVPGTASGYAWRQSRAG</sequence>
<feature type="transmembrane region" description="Helical" evidence="6">
    <location>
        <begin position="252"/>
        <end position="269"/>
    </location>
</feature>
<feature type="transmembrane region" description="Helical" evidence="6">
    <location>
        <begin position="85"/>
        <end position="106"/>
    </location>
</feature>
<evidence type="ECO:0000256" key="6">
    <source>
        <dbReference type="SAM" id="Phobius"/>
    </source>
</evidence>
<dbReference type="PANTHER" id="PTHR37422">
    <property type="entry name" value="TEICHURONIC ACID BIOSYNTHESIS PROTEIN TUAE"/>
    <property type="match status" value="1"/>
</dbReference>
<dbReference type="GO" id="GO:0016020">
    <property type="term" value="C:membrane"/>
    <property type="evidence" value="ECO:0007669"/>
    <property type="project" value="UniProtKB-SubCell"/>
</dbReference>
<evidence type="ECO:0000313" key="8">
    <source>
        <dbReference type="EMBL" id="SDC81120.1"/>
    </source>
</evidence>
<feature type="region of interest" description="Disordered" evidence="5">
    <location>
        <begin position="441"/>
        <end position="461"/>
    </location>
</feature>
<keyword evidence="9" id="KW-1185">Reference proteome</keyword>
<dbReference type="AlphaFoldDB" id="A0A1G6PLM5"/>
<dbReference type="GO" id="GO:0016874">
    <property type="term" value="F:ligase activity"/>
    <property type="evidence" value="ECO:0007669"/>
    <property type="project" value="UniProtKB-KW"/>
</dbReference>
<protein>
    <submittedName>
        <fullName evidence="8">O-antigen ligase</fullName>
    </submittedName>
</protein>
<evidence type="ECO:0000256" key="2">
    <source>
        <dbReference type="ARBA" id="ARBA00022692"/>
    </source>
</evidence>
<feature type="transmembrane region" description="Helical" evidence="6">
    <location>
        <begin position="205"/>
        <end position="224"/>
    </location>
</feature>
<proteinExistence type="predicted"/>
<dbReference type="EMBL" id="FMZX01000002">
    <property type="protein sequence ID" value="SDC81120.1"/>
    <property type="molecule type" value="Genomic_DNA"/>
</dbReference>
<dbReference type="Pfam" id="PF04932">
    <property type="entry name" value="Wzy_C"/>
    <property type="match status" value="1"/>
</dbReference>
<organism evidence="8 9">
    <name type="scientific">Belnapia rosea</name>
    <dbReference type="NCBI Taxonomy" id="938405"/>
    <lineage>
        <taxon>Bacteria</taxon>
        <taxon>Pseudomonadati</taxon>
        <taxon>Pseudomonadota</taxon>
        <taxon>Alphaproteobacteria</taxon>
        <taxon>Acetobacterales</taxon>
        <taxon>Roseomonadaceae</taxon>
        <taxon>Belnapia</taxon>
    </lineage>
</organism>
<feature type="transmembrane region" description="Helical" evidence="6">
    <location>
        <begin position="118"/>
        <end position="138"/>
    </location>
</feature>
<name>A0A1G6PLM5_9PROT</name>
<feature type="domain" description="O-antigen ligase-related" evidence="7">
    <location>
        <begin position="242"/>
        <end position="376"/>
    </location>
</feature>
<keyword evidence="4 6" id="KW-0472">Membrane</keyword>
<feature type="transmembrane region" description="Helical" evidence="6">
    <location>
        <begin position="229"/>
        <end position="246"/>
    </location>
</feature>
<feature type="transmembrane region" description="Helical" evidence="6">
    <location>
        <begin position="6"/>
        <end position="28"/>
    </location>
</feature>
<evidence type="ECO:0000256" key="1">
    <source>
        <dbReference type="ARBA" id="ARBA00004141"/>
    </source>
</evidence>
<dbReference type="PANTHER" id="PTHR37422:SF13">
    <property type="entry name" value="LIPOPOLYSACCHARIDE BIOSYNTHESIS PROTEIN PA4999-RELATED"/>
    <property type="match status" value="1"/>
</dbReference>
<accession>A0A1G6PLM5</accession>
<keyword evidence="3 6" id="KW-1133">Transmembrane helix</keyword>
<feature type="transmembrane region" description="Helical" evidence="6">
    <location>
        <begin position="40"/>
        <end position="65"/>
    </location>
</feature>
<evidence type="ECO:0000259" key="7">
    <source>
        <dbReference type="Pfam" id="PF04932"/>
    </source>
</evidence>
<evidence type="ECO:0000256" key="4">
    <source>
        <dbReference type="ARBA" id="ARBA00023136"/>
    </source>
</evidence>
<feature type="transmembrane region" description="Helical" evidence="6">
    <location>
        <begin position="144"/>
        <end position="161"/>
    </location>
</feature>
<dbReference type="InterPro" id="IPR007016">
    <property type="entry name" value="O-antigen_ligase-rel_domated"/>
</dbReference>
<gene>
    <name evidence="8" type="ORF">SAMN04487779_1002439</name>
</gene>